<dbReference type="AlphaFoldDB" id="A0A1H1TXU0"/>
<evidence type="ECO:0000313" key="2">
    <source>
        <dbReference type="EMBL" id="SDS65040.1"/>
    </source>
</evidence>
<keyword evidence="1" id="KW-1133">Transmembrane helix</keyword>
<dbReference type="GeneID" id="36301182"/>
<proteinExistence type="predicted"/>
<gene>
    <name evidence="2" type="ORF">SAMN04489809_2338</name>
</gene>
<reference evidence="2 3" key="1">
    <citation type="submission" date="2016-10" db="EMBL/GenBank/DDBJ databases">
        <authorList>
            <person name="de Groot N.N."/>
        </authorList>
    </citation>
    <scope>NUCLEOTIDE SEQUENCE [LARGE SCALE GENOMIC DNA]</scope>
    <source>
        <strain evidence="2 3">DSM 15019</strain>
    </source>
</reference>
<evidence type="ECO:0000256" key="1">
    <source>
        <dbReference type="SAM" id="Phobius"/>
    </source>
</evidence>
<keyword evidence="1" id="KW-0472">Membrane</keyword>
<organism evidence="2 3">
    <name type="scientific">Microbacterium paraoxydans</name>
    <dbReference type="NCBI Taxonomy" id="199592"/>
    <lineage>
        <taxon>Bacteria</taxon>
        <taxon>Bacillati</taxon>
        <taxon>Actinomycetota</taxon>
        <taxon>Actinomycetes</taxon>
        <taxon>Micrococcales</taxon>
        <taxon>Microbacteriaceae</taxon>
        <taxon>Microbacterium</taxon>
    </lineage>
</organism>
<feature type="transmembrane region" description="Helical" evidence="1">
    <location>
        <begin position="32"/>
        <end position="51"/>
    </location>
</feature>
<dbReference type="Proteomes" id="UP000182126">
    <property type="component" value="Chromosome I"/>
</dbReference>
<protein>
    <submittedName>
        <fullName evidence="2">Uncharacterized protein</fullName>
    </submittedName>
</protein>
<name>A0A1H1TXU0_9MICO</name>
<dbReference type="RefSeq" id="WP_060923032.1">
    <property type="nucleotide sequence ID" value="NZ_JBFBMG010000002.1"/>
</dbReference>
<accession>A0A1H1TXU0</accession>
<evidence type="ECO:0000313" key="3">
    <source>
        <dbReference type="Proteomes" id="UP000182126"/>
    </source>
</evidence>
<dbReference type="EMBL" id="LT629770">
    <property type="protein sequence ID" value="SDS65040.1"/>
    <property type="molecule type" value="Genomic_DNA"/>
</dbReference>
<sequence>MLRIIGFVCLALAVVGTVASFSVVRAGGADGAVYLGVNVLLALLGIVLLVIGARRRPGASRGESAD</sequence>
<keyword evidence="1" id="KW-0812">Transmembrane</keyword>